<organism evidence="2 3">
    <name type="scientific">Fasciolopsis buskii</name>
    <dbReference type="NCBI Taxonomy" id="27845"/>
    <lineage>
        <taxon>Eukaryota</taxon>
        <taxon>Metazoa</taxon>
        <taxon>Spiralia</taxon>
        <taxon>Lophotrochozoa</taxon>
        <taxon>Platyhelminthes</taxon>
        <taxon>Trematoda</taxon>
        <taxon>Digenea</taxon>
        <taxon>Plagiorchiida</taxon>
        <taxon>Echinostomata</taxon>
        <taxon>Echinostomatoidea</taxon>
        <taxon>Fasciolidae</taxon>
        <taxon>Fasciolopsis</taxon>
    </lineage>
</organism>
<dbReference type="GO" id="GO:0043123">
    <property type="term" value="P:positive regulation of canonical NF-kappaB signal transduction"/>
    <property type="evidence" value="ECO:0007669"/>
    <property type="project" value="TreeGrafter"/>
</dbReference>
<keyword evidence="1" id="KW-0812">Transmembrane</keyword>
<feature type="transmembrane region" description="Helical" evidence="1">
    <location>
        <begin position="17"/>
        <end position="37"/>
    </location>
</feature>
<feature type="transmembrane region" description="Helical" evidence="1">
    <location>
        <begin position="76"/>
        <end position="96"/>
    </location>
</feature>
<sequence length="313" mass="34687">MNKEARLSVHYPLITRFLHWILARIALVQTVTLFLWLAERARNETEPPLHPWLIYLHAFVGLVGSTGLSAGLLPRVALYALTVLQLHTSYIYAFHSRLIYSRWLRMRFALRSLAASGVYLRMLGAGTILSSDTLSSVPSVEYGLYALGVTLISAFSAVSGLLHFPTGLVTIDHESQLLEQSSIWPVFAHSYLNACISGALAVLFLSASLAYSAPLLLAGTKHSEPVCTTDTSRSSFILEKASRLGDRFIMTGVISLTLVYDTHLSYWISIGSEFWLQIRLLIDNFIIVSGILITSDLLKESQRIRATGSAKEK</sequence>
<dbReference type="PANTHER" id="PTHR31034:SF2">
    <property type="entry name" value="TRANSMEMBRANE PROTEIN 101"/>
    <property type="match status" value="1"/>
</dbReference>
<keyword evidence="1" id="KW-1133">Transmembrane helix</keyword>
<keyword evidence="1" id="KW-0472">Membrane</keyword>
<feature type="transmembrane region" description="Helical" evidence="1">
    <location>
        <begin position="248"/>
        <end position="268"/>
    </location>
</feature>
<reference evidence="2" key="1">
    <citation type="submission" date="2019-05" db="EMBL/GenBank/DDBJ databases">
        <title>Annotation for the trematode Fasciolopsis buski.</title>
        <authorList>
            <person name="Choi Y.-J."/>
        </authorList>
    </citation>
    <scope>NUCLEOTIDE SEQUENCE</scope>
    <source>
        <strain evidence="2">HT</strain>
        <tissue evidence="2">Whole worm</tissue>
    </source>
</reference>
<dbReference type="PANTHER" id="PTHR31034">
    <property type="entry name" value="TRANSMEMBRANE PROTEIN 101"/>
    <property type="match status" value="1"/>
</dbReference>
<feature type="transmembrane region" description="Helical" evidence="1">
    <location>
        <begin position="108"/>
        <end position="130"/>
    </location>
</feature>
<comment type="caution">
    <text evidence="2">The sequence shown here is derived from an EMBL/GenBank/DDBJ whole genome shotgun (WGS) entry which is preliminary data.</text>
</comment>
<dbReference type="Pfam" id="PF15111">
    <property type="entry name" value="TMEM101"/>
    <property type="match status" value="1"/>
</dbReference>
<dbReference type="OrthoDB" id="6082754at2759"/>
<evidence type="ECO:0000256" key="1">
    <source>
        <dbReference type="SAM" id="Phobius"/>
    </source>
</evidence>
<accession>A0A8E0RXA4</accession>
<keyword evidence="3" id="KW-1185">Reference proteome</keyword>
<feature type="transmembrane region" description="Helical" evidence="1">
    <location>
        <begin position="142"/>
        <end position="164"/>
    </location>
</feature>
<evidence type="ECO:0000313" key="3">
    <source>
        <dbReference type="Proteomes" id="UP000728185"/>
    </source>
</evidence>
<feature type="transmembrane region" description="Helical" evidence="1">
    <location>
        <begin position="49"/>
        <end position="70"/>
    </location>
</feature>
<evidence type="ECO:0000313" key="2">
    <source>
        <dbReference type="EMBL" id="KAA0193655.1"/>
    </source>
</evidence>
<dbReference type="InterPro" id="IPR029371">
    <property type="entry name" value="TMEM101"/>
</dbReference>
<gene>
    <name evidence="2" type="ORF">FBUS_09968</name>
</gene>
<dbReference type="Proteomes" id="UP000728185">
    <property type="component" value="Unassembled WGS sequence"/>
</dbReference>
<dbReference type="EMBL" id="LUCM01004890">
    <property type="protein sequence ID" value="KAA0193655.1"/>
    <property type="molecule type" value="Genomic_DNA"/>
</dbReference>
<protein>
    <submittedName>
        <fullName evidence="2">Uncharacterized protein</fullName>
    </submittedName>
</protein>
<name>A0A8E0RXA4_9TREM</name>
<proteinExistence type="predicted"/>
<dbReference type="AlphaFoldDB" id="A0A8E0RXA4"/>